<protein>
    <submittedName>
        <fullName evidence="4">Extracellular solute-binding protein</fullName>
    </submittedName>
</protein>
<dbReference type="Proteomes" id="UP001418796">
    <property type="component" value="Unassembled WGS sequence"/>
</dbReference>
<sequence>MRSLPRILGLFSLVVLASCAPANSDLSSGSNDSSDSDVTISFIHWRGEDKEAFDSLINEFEDANPGISVDMNIYPSDQYQSQAQTLVRDGSTGDVFTSFPGAQFDALNKIGAFADLSDGPFLDHFEDSLIEAGQKDGVQYALPYQLVFNQPVYNVDIFEELGLDIPRDWDSFLEVCQTLLDNGYIPIAFPGADIGPGQLMNSMVMNNAPDEDIFEKLQAGEVKATDEWWVKTLTQFKELEDLGYFQEDSLGTQHPAAISLVAQEKAAMLATGSYAMAGLLEQNEDLNLQLLAPITVDESDATYEGIHTTTFMLGVNSQSEHPEEAKAFIEFLSEKEPASEYANATGQHLTVKELDYETDELRDTADWMDKNTRFQPRFLITNADVEQALISSIQDVIAGTDPEDAAASAQGIIDQHID</sequence>
<dbReference type="RefSeq" id="WP_343129147.1">
    <property type="nucleotide sequence ID" value="NZ_JBCITK010000001.1"/>
</dbReference>
<dbReference type="EMBL" id="JBCITK010000001">
    <property type="protein sequence ID" value="MEN0641982.1"/>
    <property type="molecule type" value="Genomic_DNA"/>
</dbReference>
<dbReference type="InterPro" id="IPR050490">
    <property type="entry name" value="Bact_solute-bd_prot1"/>
</dbReference>
<dbReference type="PANTHER" id="PTHR43649">
    <property type="entry name" value="ARABINOSE-BINDING PROTEIN-RELATED"/>
    <property type="match status" value="1"/>
</dbReference>
<organism evidence="4 5">
    <name type="scientific">Alkalicoccobacillus gibsonii</name>
    <dbReference type="NCBI Taxonomy" id="79881"/>
    <lineage>
        <taxon>Bacteria</taxon>
        <taxon>Bacillati</taxon>
        <taxon>Bacillota</taxon>
        <taxon>Bacilli</taxon>
        <taxon>Bacillales</taxon>
        <taxon>Bacillaceae</taxon>
        <taxon>Alkalicoccobacillus</taxon>
    </lineage>
</organism>
<dbReference type="SUPFAM" id="SSF53850">
    <property type="entry name" value="Periplasmic binding protein-like II"/>
    <property type="match status" value="1"/>
</dbReference>
<name>A0ABU9VDL1_9BACI</name>
<evidence type="ECO:0000256" key="2">
    <source>
        <dbReference type="ARBA" id="ARBA00022448"/>
    </source>
</evidence>
<evidence type="ECO:0000313" key="5">
    <source>
        <dbReference type="Proteomes" id="UP001418796"/>
    </source>
</evidence>
<accession>A0ABU9VDL1</accession>
<comment type="caution">
    <text evidence="4">The sequence shown here is derived from an EMBL/GenBank/DDBJ whole genome shotgun (WGS) entry which is preliminary data.</text>
</comment>
<reference evidence="4 5" key="1">
    <citation type="submission" date="2024-03" db="EMBL/GenBank/DDBJ databases">
        <title>Bacilli Hybrid Assemblies.</title>
        <authorList>
            <person name="Kovac J."/>
        </authorList>
    </citation>
    <scope>NUCLEOTIDE SEQUENCE [LARGE SCALE GENOMIC DNA]</scope>
    <source>
        <strain evidence="4 5">FSL R7-0666</strain>
    </source>
</reference>
<keyword evidence="3" id="KW-0732">Signal</keyword>
<keyword evidence="2" id="KW-0813">Transport</keyword>
<dbReference type="PROSITE" id="PS51257">
    <property type="entry name" value="PROKAR_LIPOPROTEIN"/>
    <property type="match status" value="1"/>
</dbReference>
<feature type="signal peptide" evidence="3">
    <location>
        <begin position="1"/>
        <end position="17"/>
    </location>
</feature>
<proteinExistence type="inferred from homology"/>
<dbReference type="Pfam" id="PF01547">
    <property type="entry name" value="SBP_bac_1"/>
    <property type="match status" value="1"/>
</dbReference>
<comment type="similarity">
    <text evidence="1">Belongs to the bacterial solute-binding protein 1 family.</text>
</comment>
<evidence type="ECO:0000256" key="1">
    <source>
        <dbReference type="ARBA" id="ARBA00008520"/>
    </source>
</evidence>
<dbReference type="Gene3D" id="3.40.190.10">
    <property type="entry name" value="Periplasmic binding protein-like II"/>
    <property type="match status" value="2"/>
</dbReference>
<evidence type="ECO:0000313" key="4">
    <source>
        <dbReference type="EMBL" id="MEN0641982.1"/>
    </source>
</evidence>
<evidence type="ECO:0000256" key="3">
    <source>
        <dbReference type="SAM" id="SignalP"/>
    </source>
</evidence>
<keyword evidence="5" id="KW-1185">Reference proteome</keyword>
<gene>
    <name evidence="4" type="ORF">MKY91_02250</name>
</gene>
<feature type="chain" id="PRO_5045334458" evidence="3">
    <location>
        <begin position="18"/>
        <end position="418"/>
    </location>
</feature>
<dbReference type="InterPro" id="IPR006059">
    <property type="entry name" value="SBP"/>
</dbReference>
<dbReference type="PANTHER" id="PTHR43649:SF29">
    <property type="entry name" value="OSMOPROTECTIVE COMPOUNDS-BINDING PROTEIN GGTB"/>
    <property type="match status" value="1"/>
</dbReference>